<protein>
    <submittedName>
        <fullName evidence="4">Uncharacterized protein</fullName>
    </submittedName>
</protein>
<sequence length="771" mass="86592">MGGKSDLNTVPNSAIASLLDQGVSLGFFHTPPSSNDLNAERDDVEMYKQFQKDGPLKHSLDINCQLIEGCPGNYYSQEGMVNVIINELNRVGGRASKFHLCQTLHVKPVFLEANSTILKLLPLSIQVLGTDLISDIFWTNLREAVLRESLEEPVVVAKVCTERSWDVKLALDCLVHHTKNEEIKGEIHMDTESMNLATATFTPSSYTNKQQDEVANFLEANGFISKARALRHGLSLLKIEQLAKERHQDVIILEDFLIAEHTVLQKLQASIELCIENGISDLQEYIPAELIRQDIIFELLKRVTQSSNQCIPVICKVPLVQSFAKAKAEEIIDENRKRETDDDEDEITNHGGKKNKSRSRKQKEKHSNKHIDGVGVVPLQNVAQRMIDLYTTLTVVDADVEDIASLGDRFEWEDENDSGFLLIEFCKCILYTDAFQSQCQSAVLAELKRLESAKISKSCLSRKEAATKIRNVDSAFEDCFTDLCYLIQASSKFHLFASGYKDVFDVATVKGLQNELLLGYCADLTSRITQYCLYKNEEEPLFTFKSEVEEEKAKEESLIPSLPPFCMELDFTATQPIRSYLSCPPPREPLPVLRECLDSNKGVTLARQWILCGGESYRGGVRISEEGSSIVREGTVDGFLNHVQENCLTLCGLPFKKLDKKAEKQLLFRRKVALMTMLEETTDPAKVLNLTIMLLFQQVKHMVVYGKYLRGSILNALVKERKISESVGDVLQGLNDRIEKGLSISEGYLNAAKGCALCKDIGKHEIDFAIE</sequence>
<dbReference type="InterPro" id="IPR056761">
    <property type="entry name" value="Ufl1-like_C"/>
</dbReference>
<dbReference type="Proteomes" id="UP001295423">
    <property type="component" value="Unassembled WGS sequence"/>
</dbReference>
<feature type="domain" description="E3 UFM1-protein ligase-like C-terminal" evidence="3">
    <location>
        <begin position="663"/>
        <end position="709"/>
    </location>
</feature>
<comment type="caution">
    <text evidence="4">The sequence shown here is derived from an EMBL/GenBank/DDBJ whole genome shotgun (WGS) entry which is preliminary data.</text>
</comment>
<evidence type="ECO:0000259" key="2">
    <source>
        <dbReference type="Pfam" id="PF09743"/>
    </source>
</evidence>
<dbReference type="EMBL" id="CAKOGP040002041">
    <property type="protein sequence ID" value="CAJ1960044.1"/>
    <property type="molecule type" value="Genomic_DNA"/>
</dbReference>
<dbReference type="InterPro" id="IPR018611">
    <property type="entry name" value="Ufl1"/>
</dbReference>
<feature type="domain" description="E3 UFM1-protein ligase 1-like N-terminal" evidence="2">
    <location>
        <begin position="149"/>
        <end position="234"/>
    </location>
</feature>
<dbReference type="GO" id="GO:0061666">
    <property type="term" value="F:UFM1 ligase activity"/>
    <property type="evidence" value="ECO:0007669"/>
    <property type="project" value="InterPro"/>
</dbReference>
<gene>
    <name evidence="4" type="ORF">CYCCA115_LOCUS18460</name>
</gene>
<name>A0AAD2G2G0_9STRA</name>
<dbReference type="Pfam" id="PF25041">
    <property type="entry name" value="UFL1_C"/>
    <property type="match status" value="1"/>
</dbReference>
<dbReference type="InterPro" id="IPR056579">
    <property type="entry name" value="Ufl1_N"/>
</dbReference>
<organism evidence="4 5">
    <name type="scientific">Cylindrotheca closterium</name>
    <dbReference type="NCBI Taxonomy" id="2856"/>
    <lineage>
        <taxon>Eukaryota</taxon>
        <taxon>Sar</taxon>
        <taxon>Stramenopiles</taxon>
        <taxon>Ochrophyta</taxon>
        <taxon>Bacillariophyta</taxon>
        <taxon>Bacillariophyceae</taxon>
        <taxon>Bacillariophycidae</taxon>
        <taxon>Bacillariales</taxon>
        <taxon>Bacillariaceae</taxon>
        <taxon>Cylindrotheca</taxon>
    </lineage>
</organism>
<feature type="region of interest" description="Disordered" evidence="1">
    <location>
        <begin position="336"/>
        <end position="368"/>
    </location>
</feature>
<dbReference type="Pfam" id="PF09743">
    <property type="entry name" value="E3_UFM1_ligase"/>
    <property type="match status" value="1"/>
</dbReference>
<dbReference type="PANTHER" id="PTHR31057:SF0">
    <property type="entry name" value="E3 UFM1-PROTEIN LIGASE 1"/>
    <property type="match status" value="1"/>
</dbReference>
<feature type="compositionally biased region" description="Basic residues" evidence="1">
    <location>
        <begin position="351"/>
        <end position="368"/>
    </location>
</feature>
<dbReference type="GO" id="GO:0032434">
    <property type="term" value="P:regulation of proteasomal ubiquitin-dependent protein catabolic process"/>
    <property type="evidence" value="ECO:0007669"/>
    <property type="project" value="TreeGrafter"/>
</dbReference>
<dbReference type="PANTHER" id="PTHR31057">
    <property type="entry name" value="E3 UFM1-PROTEIN LIGASE 1"/>
    <property type="match status" value="1"/>
</dbReference>
<proteinExistence type="predicted"/>
<dbReference type="AlphaFoldDB" id="A0AAD2G2G0"/>
<dbReference type="GO" id="GO:0034976">
    <property type="term" value="P:response to endoplasmic reticulum stress"/>
    <property type="evidence" value="ECO:0007669"/>
    <property type="project" value="TreeGrafter"/>
</dbReference>
<dbReference type="GO" id="GO:0005789">
    <property type="term" value="C:endoplasmic reticulum membrane"/>
    <property type="evidence" value="ECO:0007669"/>
    <property type="project" value="TreeGrafter"/>
</dbReference>
<evidence type="ECO:0000313" key="4">
    <source>
        <dbReference type="EMBL" id="CAJ1960044.1"/>
    </source>
</evidence>
<evidence type="ECO:0000313" key="5">
    <source>
        <dbReference type="Proteomes" id="UP001295423"/>
    </source>
</evidence>
<evidence type="ECO:0000256" key="1">
    <source>
        <dbReference type="SAM" id="MobiDB-lite"/>
    </source>
</evidence>
<evidence type="ECO:0000259" key="3">
    <source>
        <dbReference type="Pfam" id="PF25041"/>
    </source>
</evidence>
<accession>A0AAD2G2G0</accession>
<keyword evidence="5" id="KW-1185">Reference proteome</keyword>
<reference evidence="4" key="1">
    <citation type="submission" date="2023-08" db="EMBL/GenBank/DDBJ databases">
        <authorList>
            <person name="Audoor S."/>
            <person name="Bilcke G."/>
        </authorList>
    </citation>
    <scope>NUCLEOTIDE SEQUENCE</scope>
</reference>
<dbReference type="GO" id="GO:1990592">
    <property type="term" value="P:protein K69-linked ufmylation"/>
    <property type="evidence" value="ECO:0007669"/>
    <property type="project" value="TreeGrafter"/>
</dbReference>